<feature type="active site" evidence="1">
    <location>
        <position position="105"/>
    </location>
</feature>
<dbReference type="GO" id="GO:0009279">
    <property type="term" value="C:cell outer membrane"/>
    <property type="evidence" value="ECO:0007669"/>
    <property type="project" value="InterPro"/>
</dbReference>
<accession>H0HUE4</accession>
<gene>
    <name evidence="3" type="ORF">MAXJ12_18928</name>
</gene>
<dbReference type="Pfam" id="PF01278">
    <property type="entry name" value="Omptin"/>
    <property type="match status" value="1"/>
</dbReference>
<feature type="chain" id="PRO_5003535142" evidence="2">
    <location>
        <begin position="26"/>
        <end position="321"/>
    </location>
</feature>
<keyword evidence="3" id="KW-0645">Protease</keyword>
<evidence type="ECO:0000313" key="4">
    <source>
        <dbReference type="Proteomes" id="UP000003250"/>
    </source>
</evidence>
<keyword evidence="3" id="KW-0378">Hydrolase</keyword>
<dbReference type="GO" id="GO:0006508">
    <property type="term" value="P:proteolysis"/>
    <property type="evidence" value="ECO:0007669"/>
    <property type="project" value="UniProtKB-KW"/>
</dbReference>
<reference evidence="3 4" key="1">
    <citation type="journal article" date="2012" name="J. Bacteriol.">
        <title>Draft Genome Sequence of Mesorhizobium alhagi CCNWXJ12-2T, a Novel Salt-Resistant Species Isolated from the Desert of Northwestern China.</title>
        <authorList>
            <person name="Zhou M."/>
            <person name="Chen W."/>
            <person name="Chen H."/>
            <person name="Wei G."/>
        </authorList>
    </citation>
    <scope>NUCLEOTIDE SEQUENCE [LARGE SCALE GENOMIC DNA]</scope>
    <source>
        <strain evidence="3 4">CCNWXJ12-2</strain>
    </source>
</reference>
<dbReference type="Gene3D" id="2.40.128.90">
    <property type="entry name" value="OMPT-like"/>
    <property type="match status" value="1"/>
</dbReference>
<name>H0HUE4_9HYPH</name>
<dbReference type="SUPFAM" id="SSF69917">
    <property type="entry name" value="OMPT-like"/>
    <property type="match status" value="1"/>
</dbReference>
<dbReference type="InterPro" id="IPR053724">
    <property type="entry name" value="OMP_A26_sf"/>
</dbReference>
<dbReference type="EC" id="3.4.23.49" evidence="3"/>
<keyword evidence="2" id="KW-0732">Signal</keyword>
<feature type="active site" evidence="1">
    <location>
        <position position="235"/>
    </location>
</feature>
<sequence length="321" mass="35547">MNRCSSSFAILAFGTFCATSTVAMAADQTIYSAPDRSIVFVGGVGYTWLKGNELVYDEAGNRISELIWETDAPVLTTGLKAEVWNNWTISANAVFGFSGNSHMEDYDWLAPYSPSFASGDWSHQSIHTDTDLDRYINLDIAAGRDFVINDATTINLHGGFKYTNVKWSAYGGSFTYSENGFRDTTVNFPEGERVISYEQRYPGVFLGAEATTKFGNWTLSGVLRGGLTVDASDVDHHWMRDLRFEEDFGTIPFISVGAKADYRMTERASLFLAGNFDKYFREKGDTTMYDIPTGAQGPTFEDGAGMDFYAFTISAGFKVAF</sequence>
<feature type="signal peptide" evidence="2">
    <location>
        <begin position="1"/>
        <end position="25"/>
    </location>
</feature>
<feature type="active site" evidence="1">
    <location>
        <position position="237"/>
    </location>
</feature>
<dbReference type="AlphaFoldDB" id="H0HUE4"/>
<keyword evidence="4" id="KW-1185">Reference proteome</keyword>
<evidence type="ECO:0000313" key="3">
    <source>
        <dbReference type="EMBL" id="EHK55651.1"/>
    </source>
</evidence>
<evidence type="ECO:0000256" key="2">
    <source>
        <dbReference type="SAM" id="SignalP"/>
    </source>
</evidence>
<dbReference type="InterPro" id="IPR020080">
    <property type="entry name" value="OM_adhesin/peptidase_omptin"/>
</dbReference>
<dbReference type="Proteomes" id="UP000003250">
    <property type="component" value="Unassembled WGS sequence"/>
</dbReference>
<dbReference type="InterPro" id="IPR000036">
    <property type="entry name" value="Peptidase_A26_omptin"/>
</dbReference>
<proteinExistence type="predicted"/>
<dbReference type="GO" id="GO:0004190">
    <property type="term" value="F:aspartic-type endopeptidase activity"/>
    <property type="evidence" value="ECO:0007669"/>
    <property type="project" value="UniProtKB-EC"/>
</dbReference>
<dbReference type="EMBL" id="AHAM01000151">
    <property type="protein sequence ID" value="EHK55651.1"/>
    <property type="molecule type" value="Genomic_DNA"/>
</dbReference>
<dbReference type="PRINTS" id="PR00482">
    <property type="entry name" value="OMPTIN"/>
</dbReference>
<dbReference type="PIRSF" id="PIRSF001522">
    <property type="entry name" value="Peptidase_A26"/>
    <property type="match status" value="1"/>
</dbReference>
<feature type="active site" evidence="1">
    <location>
        <position position="107"/>
    </location>
</feature>
<protein>
    <submittedName>
        <fullName evidence="3">Outer membrane protease</fullName>
        <ecNumber evidence="3">3.4.23.49</ecNumber>
    </submittedName>
</protein>
<organism evidence="3 4">
    <name type="scientific">Mesorhizobium alhagi CCNWXJ12-2</name>
    <dbReference type="NCBI Taxonomy" id="1107882"/>
    <lineage>
        <taxon>Bacteria</taxon>
        <taxon>Pseudomonadati</taxon>
        <taxon>Pseudomonadota</taxon>
        <taxon>Alphaproteobacteria</taxon>
        <taxon>Hyphomicrobiales</taxon>
        <taxon>Phyllobacteriaceae</taxon>
        <taxon>Allomesorhizobium</taxon>
    </lineage>
</organism>
<dbReference type="PATRIC" id="fig|1107882.3.peg.3703"/>
<evidence type="ECO:0000256" key="1">
    <source>
        <dbReference type="PIRSR" id="PIRSR001522-1"/>
    </source>
</evidence>